<feature type="compositionally biased region" description="Low complexity" evidence="5">
    <location>
        <begin position="290"/>
        <end position="302"/>
    </location>
</feature>
<evidence type="ECO:0000313" key="7">
    <source>
        <dbReference type="EMBL" id="PPJ55784.1"/>
    </source>
</evidence>
<feature type="domain" description="Zn(2)-C6 fungal-type" evidence="6">
    <location>
        <begin position="192"/>
        <end position="226"/>
    </location>
</feature>
<dbReference type="Pfam" id="PF00172">
    <property type="entry name" value="Zn_clus"/>
    <property type="match status" value="1"/>
</dbReference>
<dbReference type="PROSITE" id="PS00463">
    <property type="entry name" value="ZN2_CY6_FUNGAL_1"/>
    <property type="match status" value="1"/>
</dbReference>
<feature type="region of interest" description="Disordered" evidence="5">
    <location>
        <begin position="242"/>
        <end position="357"/>
    </location>
</feature>
<gene>
    <name evidence="7" type="ORF">CBER1_01602</name>
</gene>
<dbReference type="Gene3D" id="4.10.240.10">
    <property type="entry name" value="Zn(2)-C6 fungal-type DNA-binding domain"/>
    <property type="match status" value="1"/>
</dbReference>
<dbReference type="CDD" id="cd00067">
    <property type="entry name" value="GAL4"/>
    <property type="match status" value="1"/>
</dbReference>
<feature type="compositionally biased region" description="Low complexity" evidence="5">
    <location>
        <begin position="27"/>
        <end position="40"/>
    </location>
</feature>
<evidence type="ECO:0000256" key="3">
    <source>
        <dbReference type="ARBA" id="ARBA00023163"/>
    </source>
</evidence>
<dbReference type="InterPro" id="IPR001138">
    <property type="entry name" value="Zn2Cys6_DnaBD"/>
</dbReference>
<evidence type="ECO:0000313" key="8">
    <source>
        <dbReference type="Proteomes" id="UP000237631"/>
    </source>
</evidence>
<dbReference type="InterPro" id="IPR036864">
    <property type="entry name" value="Zn2-C6_fun-type_DNA-bd_sf"/>
</dbReference>
<evidence type="ECO:0000259" key="6">
    <source>
        <dbReference type="PROSITE" id="PS50048"/>
    </source>
</evidence>
<dbReference type="GO" id="GO:0000435">
    <property type="term" value="P:positive regulation of transcription from RNA polymerase II promoter by galactose"/>
    <property type="evidence" value="ECO:0007669"/>
    <property type="project" value="TreeGrafter"/>
</dbReference>
<sequence length="387" mass="42362">MSQQMYGSPNQAPPQWNSNAPPPTSQPNPQQQQQQQQQWSPAPPPQNNGQYQPRPTNQKVVPRDVISSALCYAIRVASFPPSFPNLALCYFLLRDQPPSHSRTPQRTAAIIMATEIDPALAAENADDVSKQLPGITAPPPGPPAMATLQPTHPDQYRALPPPQTMYPPPYAQPQQMGYPPAQPAPRQRTAIACRYCRRRKIRCSGFEQSEDGRCTNCVRFSQECVFTPVSAQTQAFVPAHTVWRGQNPPPNTQLYGAYGQPLPANSRDAQYGPQQGQPQQPGQYPPPPQGYQQQAMYPQQGQTANAGAKRPNDEPHTPTLPPPNPGEQAQMPQQGQYGYGVSPAVKDDASSVAAANERKEEALRNGFVKDVGVQVELIKADGKEQVS</sequence>
<feature type="region of interest" description="Disordered" evidence="5">
    <location>
        <begin position="1"/>
        <end position="57"/>
    </location>
</feature>
<evidence type="ECO:0000256" key="1">
    <source>
        <dbReference type="ARBA" id="ARBA00023015"/>
    </source>
</evidence>
<dbReference type="SMART" id="SM00066">
    <property type="entry name" value="GAL4"/>
    <property type="match status" value="1"/>
</dbReference>
<keyword evidence="3" id="KW-0804">Transcription</keyword>
<accession>A0A2S6C7S5</accession>
<dbReference type="InterPro" id="IPR051127">
    <property type="entry name" value="Fungal_SecMet_Regulators"/>
</dbReference>
<dbReference type="Proteomes" id="UP000237631">
    <property type="component" value="Unassembled WGS sequence"/>
</dbReference>
<comment type="caution">
    <text evidence="7">The sequence shown here is derived from an EMBL/GenBank/DDBJ whole genome shotgun (WGS) entry which is preliminary data.</text>
</comment>
<evidence type="ECO:0000256" key="4">
    <source>
        <dbReference type="ARBA" id="ARBA00023242"/>
    </source>
</evidence>
<keyword evidence="4" id="KW-0539">Nucleus</keyword>
<dbReference type="GO" id="GO:0005634">
    <property type="term" value="C:nucleus"/>
    <property type="evidence" value="ECO:0007669"/>
    <property type="project" value="TreeGrafter"/>
</dbReference>
<dbReference type="GO" id="GO:0000981">
    <property type="term" value="F:DNA-binding transcription factor activity, RNA polymerase II-specific"/>
    <property type="evidence" value="ECO:0007669"/>
    <property type="project" value="InterPro"/>
</dbReference>
<reference evidence="8" key="1">
    <citation type="journal article" date="2017" name="bioRxiv">
        <title>Conservation of a gene cluster reveals novel cercosporin biosynthetic mechanisms and extends production to the genus Colletotrichum.</title>
        <authorList>
            <person name="de Jonge R."/>
            <person name="Ebert M.K."/>
            <person name="Huitt-Roehl C.R."/>
            <person name="Pal P."/>
            <person name="Suttle J.C."/>
            <person name="Spanner R.E."/>
            <person name="Neubauer J.D."/>
            <person name="Jurick W.M.II."/>
            <person name="Stott K.A."/>
            <person name="Secor G.A."/>
            <person name="Thomma B.P.H.J."/>
            <person name="Van de Peer Y."/>
            <person name="Townsend C.A."/>
            <person name="Bolton M.D."/>
        </authorList>
    </citation>
    <scope>NUCLEOTIDE SEQUENCE [LARGE SCALE GENOMIC DNA]</scope>
    <source>
        <strain evidence="8">CBS538.71</strain>
    </source>
</reference>
<organism evidence="7 8">
    <name type="scientific">Cercospora berteroae</name>
    <dbReference type="NCBI Taxonomy" id="357750"/>
    <lineage>
        <taxon>Eukaryota</taxon>
        <taxon>Fungi</taxon>
        <taxon>Dikarya</taxon>
        <taxon>Ascomycota</taxon>
        <taxon>Pezizomycotina</taxon>
        <taxon>Dothideomycetes</taxon>
        <taxon>Dothideomycetidae</taxon>
        <taxon>Mycosphaerellales</taxon>
        <taxon>Mycosphaerellaceae</taxon>
        <taxon>Cercospora</taxon>
    </lineage>
</organism>
<feature type="compositionally biased region" description="Polar residues" evidence="5">
    <location>
        <begin position="1"/>
        <end position="16"/>
    </location>
</feature>
<dbReference type="EMBL" id="PNEN01000531">
    <property type="protein sequence ID" value="PPJ55784.1"/>
    <property type="molecule type" value="Genomic_DNA"/>
</dbReference>
<keyword evidence="1" id="KW-0805">Transcription regulation</keyword>
<protein>
    <recommendedName>
        <fullName evidence="6">Zn(2)-C6 fungal-type domain-containing protein</fullName>
    </recommendedName>
</protein>
<evidence type="ECO:0000256" key="5">
    <source>
        <dbReference type="SAM" id="MobiDB-lite"/>
    </source>
</evidence>
<proteinExistence type="predicted"/>
<dbReference type="OrthoDB" id="5401558at2759"/>
<dbReference type="SUPFAM" id="SSF57701">
    <property type="entry name" value="Zn2/Cys6 DNA-binding domain"/>
    <property type="match status" value="1"/>
</dbReference>
<feature type="compositionally biased region" description="Low complexity" evidence="5">
    <location>
        <begin position="270"/>
        <end position="282"/>
    </location>
</feature>
<dbReference type="PANTHER" id="PTHR47424">
    <property type="entry name" value="REGULATORY PROTEIN GAL4"/>
    <property type="match status" value="1"/>
</dbReference>
<dbReference type="PANTHER" id="PTHR47424:SF3">
    <property type="entry name" value="REGULATORY PROTEIN GAL4"/>
    <property type="match status" value="1"/>
</dbReference>
<keyword evidence="2" id="KW-0238">DNA-binding</keyword>
<dbReference type="AlphaFoldDB" id="A0A2S6C7S5"/>
<evidence type="ECO:0000256" key="2">
    <source>
        <dbReference type="ARBA" id="ARBA00023125"/>
    </source>
</evidence>
<dbReference type="PROSITE" id="PS50048">
    <property type="entry name" value="ZN2_CY6_FUNGAL_2"/>
    <property type="match status" value="1"/>
</dbReference>
<dbReference type="GO" id="GO:0000978">
    <property type="term" value="F:RNA polymerase II cis-regulatory region sequence-specific DNA binding"/>
    <property type="evidence" value="ECO:0007669"/>
    <property type="project" value="TreeGrafter"/>
</dbReference>
<dbReference type="GO" id="GO:0008270">
    <property type="term" value="F:zinc ion binding"/>
    <property type="evidence" value="ECO:0007669"/>
    <property type="project" value="InterPro"/>
</dbReference>
<keyword evidence="8" id="KW-1185">Reference proteome</keyword>
<name>A0A2S6C7S5_9PEZI</name>